<keyword evidence="2" id="KW-1185">Reference proteome</keyword>
<dbReference type="AlphaFoldDB" id="A0ABD0N0Q6"/>
<evidence type="ECO:0000313" key="1">
    <source>
        <dbReference type="EMBL" id="KAL0155783.1"/>
    </source>
</evidence>
<name>A0ABD0N0Q6_CIRMR</name>
<gene>
    <name evidence="1" type="ORF">M9458_050046</name>
</gene>
<dbReference type="Proteomes" id="UP001529510">
    <property type="component" value="Unassembled WGS sequence"/>
</dbReference>
<organism evidence="1 2">
    <name type="scientific">Cirrhinus mrigala</name>
    <name type="common">Mrigala</name>
    <dbReference type="NCBI Taxonomy" id="683832"/>
    <lineage>
        <taxon>Eukaryota</taxon>
        <taxon>Metazoa</taxon>
        <taxon>Chordata</taxon>
        <taxon>Craniata</taxon>
        <taxon>Vertebrata</taxon>
        <taxon>Euteleostomi</taxon>
        <taxon>Actinopterygii</taxon>
        <taxon>Neopterygii</taxon>
        <taxon>Teleostei</taxon>
        <taxon>Ostariophysi</taxon>
        <taxon>Cypriniformes</taxon>
        <taxon>Cyprinidae</taxon>
        <taxon>Labeoninae</taxon>
        <taxon>Labeonini</taxon>
        <taxon>Cirrhinus</taxon>
    </lineage>
</organism>
<feature type="non-terminal residue" evidence="1">
    <location>
        <position position="1"/>
    </location>
</feature>
<proteinExistence type="predicted"/>
<evidence type="ECO:0000313" key="2">
    <source>
        <dbReference type="Proteomes" id="UP001529510"/>
    </source>
</evidence>
<comment type="caution">
    <text evidence="1">The sequence shown here is derived from an EMBL/GenBank/DDBJ whole genome shotgun (WGS) entry which is preliminary data.</text>
</comment>
<accession>A0ABD0N0Q6</accession>
<dbReference type="EMBL" id="JAMKFB020000025">
    <property type="protein sequence ID" value="KAL0155783.1"/>
    <property type="molecule type" value="Genomic_DNA"/>
</dbReference>
<sequence>VENLPELEPKASKWRYPEGRVLRHHPKLNTYTLTLEDVPGSPPPNLKCDVEELQRLIRSHQK</sequence>
<reference evidence="1 2" key="1">
    <citation type="submission" date="2024-05" db="EMBL/GenBank/DDBJ databases">
        <title>Genome sequencing and assembly of Indian major carp, Cirrhinus mrigala (Hamilton, 1822).</title>
        <authorList>
            <person name="Mohindra V."/>
            <person name="Chowdhury L.M."/>
            <person name="Lal K."/>
            <person name="Jena J.K."/>
        </authorList>
    </citation>
    <scope>NUCLEOTIDE SEQUENCE [LARGE SCALE GENOMIC DNA]</scope>
    <source>
        <strain evidence="1">CM1030</strain>
        <tissue evidence="1">Blood</tissue>
    </source>
</reference>
<feature type="non-terminal residue" evidence="1">
    <location>
        <position position="62"/>
    </location>
</feature>
<protein>
    <submittedName>
        <fullName evidence="1">Uncharacterized protein</fullName>
    </submittedName>
</protein>